<dbReference type="RefSeq" id="WP_039260353.1">
    <property type="nucleotide sequence ID" value="NZ_JDRY01000179.1"/>
</dbReference>
<keyword evidence="1" id="KW-0472">Membrane</keyword>
<gene>
    <name evidence="2" type="ORF">Z955_16530</name>
</gene>
<reference evidence="2 3" key="1">
    <citation type="submission" date="2014-01" db="EMBL/GenBank/DDBJ databases">
        <title>Plasmidome dynamics in the species complex Clostridium novyi sensu lato converts strains of independent lineages into distinctly different pathogens.</title>
        <authorList>
            <person name="Skarin H."/>
            <person name="Segerman B."/>
        </authorList>
    </citation>
    <scope>NUCLEOTIDE SEQUENCE [LARGE SCALE GENOMIC DNA]</scope>
    <source>
        <strain evidence="2 3">DC5</strain>
    </source>
</reference>
<sequence>MKNSLKTILIMDISLILIIKFLNIFFNLYILIGKINQRFVVTFLILMLIIISLIYFNNSNHKKLKQVYKFISCVFIIPILLFWMIPMNEDCYFYFKSPDNSKTLVAEEHSFLLFGRSYFYEKKYHILIKSLPYCIDIDDGIRIFSLNEYKIKWIDNNTVYLEYDSGCGLYSDITIKLP</sequence>
<feature type="transmembrane region" description="Helical" evidence="1">
    <location>
        <begin position="38"/>
        <end position="56"/>
    </location>
</feature>
<evidence type="ECO:0000313" key="2">
    <source>
        <dbReference type="EMBL" id="KGM92909.1"/>
    </source>
</evidence>
<dbReference type="Proteomes" id="UP000030014">
    <property type="component" value="Unassembled WGS sequence"/>
</dbReference>
<comment type="caution">
    <text evidence="2">The sequence shown here is derived from an EMBL/GenBank/DDBJ whole genome shotgun (WGS) entry which is preliminary data.</text>
</comment>
<organism evidence="2 3">
    <name type="scientific">Clostridium botulinum C/D str. DC5</name>
    <dbReference type="NCBI Taxonomy" id="1443128"/>
    <lineage>
        <taxon>Bacteria</taxon>
        <taxon>Bacillati</taxon>
        <taxon>Bacillota</taxon>
        <taxon>Clostridia</taxon>
        <taxon>Eubacteriales</taxon>
        <taxon>Clostridiaceae</taxon>
        <taxon>Clostridium</taxon>
    </lineage>
</organism>
<keyword evidence="1" id="KW-1133">Transmembrane helix</keyword>
<evidence type="ECO:0000313" key="3">
    <source>
        <dbReference type="Proteomes" id="UP000030014"/>
    </source>
</evidence>
<feature type="transmembrane region" description="Helical" evidence="1">
    <location>
        <begin position="68"/>
        <end position="85"/>
    </location>
</feature>
<proteinExistence type="predicted"/>
<accession>A0A0A0HUP0</accession>
<name>A0A0A0HUP0_CLOBO</name>
<dbReference type="AlphaFoldDB" id="A0A0A0HUP0"/>
<evidence type="ECO:0000256" key="1">
    <source>
        <dbReference type="SAM" id="Phobius"/>
    </source>
</evidence>
<keyword evidence="1" id="KW-0812">Transmembrane</keyword>
<protein>
    <submittedName>
        <fullName evidence="2">Uncharacterized protein</fullName>
    </submittedName>
</protein>
<dbReference type="EMBL" id="JDRY01000179">
    <property type="protein sequence ID" value="KGM92909.1"/>
    <property type="molecule type" value="Genomic_DNA"/>
</dbReference>
<feature type="transmembrane region" description="Helical" evidence="1">
    <location>
        <begin position="7"/>
        <end position="32"/>
    </location>
</feature>